<gene>
    <name evidence="3" type="ORF">BDY21DRAFT_61403</name>
</gene>
<evidence type="ECO:0000313" key="4">
    <source>
        <dbReference type="Proteomes" id="UP000799766"/>
    </source>
</evidence>
<feature type="compositionally biased region" description="Low complexity" evidence="1">
    <location>
        <begin position="58"/>
        <end position="75"/>
    </location>
</feature>
<organism evidence="3 4">
    <name type="scientific">Lineolata rhizophorae</name>
    <dbReference type="NCBI Taxonomy" id="578093"/>
    <lineage>
        <taxon>Eukaryota</taxon>
        <taxon>Fungi</taxon>
        <taxon>Dikarya</taxon>
        <taxon>Ascomycota</taxon>
        <taxon>Pezizomycotina</taxon>
        <taxon>Dothideomycetes</taxon>
        <taxon>Dothideomycetes incertae sedis</taxon>
        <taxon>Lineolatales</taxon>
        <taxon>Lineolataceae</taxon>
        <taxon>Lineolata</taxon>
    </lineage>
</organism>
<reference evidence="3" key="1">
    <citation type="journal article" date="2020" name="Stud. Mycol.">
        <title>101 Dothideomycetes genomes: a test case for predicting lifestyles and emergence of pathogens.</title>
        <authorList>
            <person name="Haridas S."/>
            <person name="Albert R."/>
            <person name="Binder M."/>
            <person name="Bloem J."/>
            <person name="Labutti K."/>
            <person name="Salamov A."/>
            <person name="Andreopoulos B."/>
            <person name="Baker S."/>
            <person name="Barry K."/>
            <person name="Bills G."/>
            <person name="Bluhm B."/>
            <person name="Cannon C."/>
            <person name="Castanera R."/>
            <person name="Culley D."/>
            <person name="Daum C."/>
            <person name="Ezra D."/>
            <person name="Gonzalez J."/>
            <person name="Henrissat B."/>
            <person name="Kuo A."/>
            <person name="Liang C."/>
            <person name="Lipzen A."/>
            <person name="Lutzoni F."/>
            <person name="Magnuson J."/>
            <person name="Mondo S."/>
            <person name="Nolan M."/>
            <person name="Ohm R."/>
            <person name="Pangilinan J."/>
            <person name="Park H.-J."/>
            <person name="Ramirez L."/>
            <person name="Alfaro M."/>
            <person name="Sun H."/>
            <person name="Tritt A."/>
            <person name="Yoshinaga Y."/>
            <person name="Zwiers L.-H."/>
            <person name="Turgeon B."/>
            <person name="Goodwin S."/>
            <person name="Spatafora J."/>
            <person name="Crous P."/>
            <person name="Grigoriev I."/>
        </authorList>
    </citation>
    <scope>NUCLEOTIDE SEQUENCE</scope>
    <source>
        <strain evidence="3">ATCC 16933</strain>
    </source>
</reference>
<proteinExistence type="predicted"/>
<dbReference type="AlphaFoldDB" id="A0A6A6NWG8"/>
<name>A0A6A6NWG8_9PEZI</name>
<dbReference type="OrthoDB" id="3539644at2759"/>
<dbReference type="EMBL" id="MU001685">
    <property type="protein sequence ID" value="KAF2455812.1"/>
    <property type="molecule type" value="Genomic_DNA"/>
</dbReference>
<evidence type="ECO:0000256" key="1">
    <source>
        <dbReference type="SAM" id="MobiDB-lite"/>
    </source>
</evidence>
<dbReference type="Proteomes" id="UP000799766">
    <property type="component" value="Unassembled WGS sequence"/>
</dbReference>
<keyword evidence="2" id="KW-0472">Membrane</keyword>
<evidence type="ECO:0000256" key="2">
    <source>
        <dbReference type="SAM" id="Phobius"/>
    </source>
</evidence>
<keyword evidence="2" id="KW-1133">Transmembrane helix</keyword>
<protein>
    <recommendedName>
        <fullName evidence="5">Adhesin domain-containing protein</fullName>
    </recommendedName>
</protein>
<feature type="transmembrane region" description="Helical" evidence="2">
    <location>
        <begin position="175"/>
        <end position="197"/>
    </location>
</feature>
<sequence length="619" mass="66530">MNSIWRDDDSELYATDPEEDQLSPADGYFRNREHPRDLYVENNASSTESQSKADEAASESASGASSNDRVAAPPSSASPPPVRNARRTPSWADESSPLLQHPDSPPTYSDATAGGNGWTGGSASQLGPRVFAIATNGRPQDMGGSHGPRDEEVATGYVRPKRRGLCWCWPSKIKFLHVVIAAASIAIVCWIVGILVASGSDGPKKGLSDVPKPKQPDDVAEPLIPVACATGSEIRQVSLAYDNPHEFRITEIAQAGSVLTGDVTGHISFVRAPPDQDCNVRVNFSAASSEPHKVEKLHYDYSDDELRIETPGFRGGRSDSNERPCLGMSVIVSVKEGTELENFQVFSAHLDLSIDEGAAPAVRNETSIRLEGGSLNSTIMESRQTRIDLTNGSVHGTYKLLDLLSVKTRSGSINIDVEPGEAAEHGTKDAEFIAHSYSGSIRVNFPKSGRIPQRNYITTVSAEVGSIHGSYIHGSSTSLDSRSGSINVDVLPYAASEEFTSLRSKSMSGSTNLDLLPFYAESEALALAAMDKLRSKHESQSGSMNIGYPDEWVGSLQGTSRTGSIHIQGDVEITKDERGFLGRLIEGSKGDGDSRLSFSTRSGSVKIQVGRVMRVFSDE</sequence>
<keyword evidence="2" id="KW-0812">Transmembrane</keyword>
<feature type="compositionally biased region" description="Acidic residues" evidence="1">
    <location>
        <begin position="8"/>
        <end position="21"/>
    </location>
</feature>
<accession>A0A6A6NWG8</accession>
<keyword evidence="4" id="KW-1185">Reference proteome</keyword>
<feature type="compositionally biased region" description="Basic and acidic residues" evidence="1">
    <location>
        <begin position="29"/>
        <end position="39"/>
    </location>
</feature>
<feature type="region of interest" description="Disordered" evidence="1">
    <location>
        <begin position="1"/>
        <end position="125"/>
    </location>
</feature>
<evidence type="ECO:0000313" key="3">
    <source>
        <dbReference type="EMBL" id="KAF2455812.1"/>
    </source>
</evidence>
<evidence type="ECO:0008006" key="5">
    <source>
        <dbReference type="Google" id="ProtNLM"/>
    </source>
</evidence>